<proteinExistence type="predicted"/>
<reference evidence="1 2" key="1">
    <citation type="submission" date="2024-07" db="EMBL/GenBank/DDBJ databases">
        <authorList>
            <person name="Akdeniz Z."/>
        </authorList>
    </citation>
    <scope>NUCLEOTIDE SEQUENCE [LARGE SCALE GENOMIC DNA]</scope>
</reference>
<gene>
    <name evidence="1" type="ORF">HINF_LOCUS9162</name>
</gene>
<dbReference type="EMBL" id="CAXDID020000019">
    <property type="protein sequence ID" value="CAL5985914.1"/>
    <property type="molecule type" value="Genomic_DNA"/>
</dbReference>
<evidence type="ECO:0000313" key="2">
    <source>
        <dbReference type="Proteomes" id="UP001642409"/>
    </source>
</evidence>
<protein>
    <submittedName>
        <fullName evidence="1">Putative</fullName>
    </submittedName>
</protein>
<evidence type="ECO:0000313" key="1">
    <source>
        <dbReference type="EMBL" id="CAL5985914.1"/>
    </source>
</evidence>
<sequence length="315" mass="36760">MVVHDVKKQNNERQINLNLTIIEINEIHHLEVKNAICFQIVVFTLVNIFHFDEMKNKIQQLISDSLLNQSYKTLFIQTSVYEHFEVVQQLHDEFVAQLRVVLSCNTSHKCTSIVDALHFDNPLIIHIEPECICFLQNKQMQNIVYLTSSGEHLVESSFITKHILNQKMPFFYSTKQRIANNVNETEQLQIIAKTEQRLRTRYCASKELEQIGVILGDTFTETKNTALKVMKELKEKNVKTQLFYFGPRIDEAKLLNVETYTKFVLISSCATLNTPWLNSSYSRIGKSVELISMFELQCQLGKVEYCYEYENDGQW</sequence>
<organism evidence="1 2">
    <name type="scientific">Hexamita inflata</name>
    <dbReference type="NCBI Taxonomy" id="28002"/>
    <lineage>
        <taxon>Eukaryota</taxon>
        <taxon>Metamonada</taxon>
        <taxon>Diplomonadida</taxon>
        <taxon>Hexamitidae</taxon>
        <taxon>Hexamitinae</taxon>
        <taxon>Hexamita</taxon>
    </lineage>
</organism>
<dbReference type="Proteomes" id="UP001642409">
    <property type="component" value="Unassembled WGS sequence"/>
</dbReference>
<name>A0ABP1H833_9EUKA</name>
<comment type="caution">
    <text evidence="1">The sequence shown here is derived from an EMBL/GenBank/DDBJ whole genome shotgun (WGS) entry which is preliminary data.</text>
</comment>
<keyword evidence="2" id="KW-1185">Reference proteome</keyword>
<accession>A0ABP1H833</accession>